<dbReference type="Proteomes" id="UP000290365">
    <property type="component" value="Chromosome"/>
</dbReference>
<accession>A0A4P6JHW5</accession>
<evidence type="ECO:0000256" key="3">
    <source>
        <dbReference type="ARBA" id="ARBA00022448"/>
    </source>
</evidence>
<evidence type="ECO:0000256" key="5">
    <source>
        <dbReference type="ARBA" id="ARBA00022692"/>
    </source>
</evidence>
<name>A0A4P6JHW5_KTERU</name>
<feature type="transmembrane region" description="Helical" evidence="14">
    <location>
        <begin position="311"/>
        <end position="330"/>
    </location>
</feature>
<evidence type="ECO:0000256" key="9">
    <source>
        <dbReference type="ARBA" id="ARBA00023136"/>
    </source>
</evidence>
<dbReference type="PANTHER" id="PTHR42985">
    <property type="entry name" value="SODIUM-COUPLED MONOCARBOXYLATE TRANSPORTER"/>
    <property type="match status" value="1"/>
</dbReference>
<feature type="transmembrane region" description="Helical" evidence="14">
    <location>
        <begin position="424"/>
        <end position="444"/>
    </location>
</feature>
<dbReference type="PANTHER" id="PTHR42985:SF40">
    <property type="entry name" value="LD47995P-RELATED"/>
    <property type="match status" value="1"/>
</dbReference>
<dbReference type="InterPro" id="IPR038377">
    <property type="entry name" value="Na/Glc_symporter_sf"/>
</dbReference>
<feature type="transmembrane region" description="Helical" evidence="14">
    <location>
        <begin position="155"/>
        <end position="177"/>
    </location>
</feature>
<evidence type="ECO:0000256" key="13">
    <source>
        <dbReference type="RuleBase" id="RU362091"/>
    </source>
</evidence>
<comment type="similarity">
    <text evidence="2 13">Belongs to the sodium:solute symporter (SSF) (TC 2.A.21) family.</text>
</comment>
<evidence type="ECO:0000313" key="15">
    <source>
        <dbReference type="EMBL" id="QBD74634.1"/>
    </source>
</evidence>
<dbReference type="InterPro" id="IPR018212">
    <property type="entry name" value="Na/solute_symporter_CS"/>
</dbReference>
<evidence type="ECO:0000256" key="14">
    <source>
        <dbReference type="SAM" id="Phobius"/>
    </source>
</evidence>
<dbReference type="OrthoDB" id="9789704at2"/>
<keyword evidence="7" id="KW-0915">Sodium</keyword>
<feature type="transmembrane region" description="Helical" evidence="14">
    <location>
        <begin position="268"/>
        <end position="290"/>
    </location>
</feature>
<dbReference type="GO" id="GO:0015075">
    <property type="term" value="F:monoatomic ion transmembrane transporter activity"/>
    <property type="evidence" value="ECO:0007669"/>
    <property type="project" value="UniProtKB-ARBA"/>
</dbReference>
<dbReference type="GO" id="GO:0005886">
    <property type="term" value="C:plasma membrane"/>
    <property type="evidence" value="ECO:0007669"/>
    <property type="project" value="UniProtKB-SubCell"/>
</dbReference>
<evidence type="ECO:0000256" key="1">
    <source>
        <dbReference type="ARBA" id="ARBA00004651"/>
    </source>
</evidence>
<keyword evidence="8" id="KW-0406">Ion transport</keyword>
<feature type="transmembrane region" description="Helical" evidence="14">
    <location>
        <begin position="42"/>
        <end position="67"/>
    </location>
</feature>
<dbReference type="Pfam" id="PF00474">
    <property type="entry name" value="SSF"/>
    <property type="match status" value="1"/>
</dbReference>
<comment type="subcellular location">
    <subcellularLocation>
        <location evidence="1">Cell membrane</location>
        <topology evidence="1">Multi-pass membrane protein</topology>
    </subcellularLocation>
</comment>
<dbReference type="PROSITE" id="PS00456">
    <property type="entry name" value="NA_SOLUT_SYMP_1"/>
    <property type="match status" value="1"/>
</dbReference>
<evidence type="ECO:0000256" key="8">
    <source>
        <dbReference type="ARBA" id="ARBA00023065"/>
    </source>
</evidence>
<dbReference type="RefSeq" id="WP_129885233.1">
    <property type="nucleotide sequence ID" value="NZ_CP035758.1"/>
</dbReference>
<evidence type="ECO:0000256" key="10">
    <source>
        <dbReference type="ARBA" id="ARBA00023180"/>
    </source>
</evidence>
<evidence type="ECO:0000256" key="7">
    <source>
        <dbReference type="ARBA" id="ARBA00023053"/>
    </source>
</evidence>
<evidence type="ECO:0000256" key="11">
    <source>
        <dbReference type="ARBA" id="ARBA00023201"/>
    </source>
</evidence>
<keyword evidence="9 14" id="KW-0472">Membrane</keyword>
<dbReference type="GO" id="GO:0006814">
    <property type="term" value="P:sodium ion transport"/>
    <property type="evidence" value="ECO:0007669"/>
    <property type="project" value="UniProtKB-KW"/>
</dbReference>
<dbReference type="InterPro" id="IPR051163">
    <property type="entry name" value="Sodium:Solute_Symporter_SSF"/>
</dbReference>
<sequence length="504" mass="54573">MSVLDWIVLALYFLLMIAIGIWSHRQVHNTSDYFTAGGKMSWWLAGISHHMSGYSAAVFVGYAAIAYTYGFTLYVWWAFAISVAVIAGAFIIAPRWSRLRQRLHVISPMQYLATRYNVPTQQLLAWSGTLLKVFDVGAKWSAVAIILNVYTGLPIAVGILLSGGASLIYVTVGGLWADALTDLAQFIVQLVAGILLFVIVLLKLGGITALGSMWDRLPASHHGFFNGPYTLWFVLAYLLINFLSYNGGTWNLAQRFIAVPSGPQARKAAILSAVLYLIWPIILFYPMWAAPLFFPHLSDPSQAYAIMSRSLLPPGLMGFVLAGMFAHTMAMTSSDANAISAVVTGDILPYLSRKLRNLSGEGSLRAARIVTIIFTILSMVIALEADLFGGVIGLLVTWFAALVGPISIPMLLGLLPAFRRSGSTAAIVSWAAGILAFAVIKYGFTNDVAATVGLPVLISLVLYVGIGLLYNRANPQTDALVDSLSSEPKEEQIEKTGLVEASEL</sequence>
<evidence type="ECO:0000256" key="6">
    <source>
        <dbReference type="ARBA" id="ARBA00022989"/>
    </source>
</evidence>
<keyword evidence="5 14" id="KW-0812">Transmembrane</keyword>
<dbReference type="GO" id="GO:0098660">
    <property type="term" value="P:inorganic ion transmembrane transport"/>
    <property type="evidence" value="ECO:0007669"/>
    <property type="project" value="UniProtKB-ARBA"/>
</dbReference>
<keyword evidence="6 14" id="KW-1133">Transmembrane helix</keyword>
<dbReference type="Gene3D" id="1.20.1730.10">
    <property type="entry name" value="Sodium/glucose cotransporter"/>
    <property type="match status" value="1"/>
</dbReference>
<feature type="transmembrane region" description="Helical" evidence="14">
    <location>
        <begin position="6"/>
        <end position="22"/>
    </location>
</feature>
<keyword evidence="16" id="KW-1185">Reference proteome</keyword>
<gene>
    <name evidence="15" type="ORF">EPA93_00955</name>
</gene>
<feature type="transmembrane region" description="Helical" evidence="14">
    <location>
        <begin position="364"/>
        <end position="383"/>
    </location>
</feature>
<dbReference type="CDD" id="cd11477">
    <property type="entry name" value="SLC5sbd_u1"/>
    <property type="match status" value="1"/>
</dbReference>
<keyword evidence="3" id="KW-0813">Transport</keyword>
<dbReference type="EMBL" id="CP035758">
    <property type="protein sequence ID" value="QBD74634.1"/>
    <property type="molecule type" value="Genomic_DNA"/>
</dbReference>
<organism evidence="15 16">
    <name type="scientific">Ktedonosporobacter rubrisoli</name>
    <dbReference type="NCBI Taxonomy" id="2509675"/>
    <lineage>
        <taxon>Bacteria</taxon>
        <taxon>Bacillati</taxon>
        <taxon>Chloroflexota</taxon>
        <taxon>Ktedonobacteria</taxon>
        <taxon>Ktedonobacterales</taxon>
        <taxon>Ktedonosporobacteraceae</taxon>
        <taxon>Ktedonosporobacter</taxon>
    </lineage>
</organism>
<dbReference type="KEGG" id="kbs:EPA93_00955"/>
<feature type="transmembrane region" description="Helical" evidence="14">
    <location>
        <begin position="450"/>
        <end position="470"/>
    </location>
</feature>
<keyword evidence="4" id="KW-1003">Cell membrane</keyword>
<protein>
    <submittedName>
        <fullName evidence="15">Na+:solute symporter</fullName>
    </submittedName>
</protein>
<evidence type="ECO:0000256" key="2">
    <source>
        <dbReference type="ARBA" id="ARBA00006434"/>
    </source>
</evidence>
<evidence type="ECO:0000256" key="4">
    <source>
        <dbReference type="ARBA" id="ARBA00022475"/>
    </source>
</evidence>
<feature type="transmembrane region" description="Helical" evidence="14">
    <location>
        <begin position="389"/>
        <end position="412"/>
    </location>
</feature>
<keyword evidence="11" id="KW-0739">Sodium transport</keyword>
<dbReference type="PROSITE" id="PS50283">
    <property type="entry name" value="NA_SOLUT_SYMP_3"/>
    <property type="match status" value="1"/>
</dbReference>
<feature type="transmembrane region" description="Helical" evidence="14">
    <location>
        <begin position="183"/>
        <end position="202"/>
    </location>
</feature>
<reference evidence="15 16" key="1">
    <citation type="submission" date="2019-01" db="EMBL/GenBank/DDBJ databases">
        <title>Ktedonosporobacter rubrisoli SCAWS-G2.</title>
        <authorList>
            <person name="Huang Y."/>
            <person name="Yan B."/>
        </authorList>
    </citation>
    <scope>NUCLEOTIDE SEQUENCE [LARGE SCALE GENOMIC DNA]</scope>
    <source>
        <strain evidence="15 16">SCAWS-G2</strain>
    </source>
</reference>
<dbReference type="AlphaFoldDB" id="A0A4P6JHW5"/>
<feature type="transmembrane region" description="Helical" evidence="14">
    <location>
        <begin position="73"/>
        <end position="93"/>
    </location>
</feature>
<dbReference type="InterPro" id="IPR001734">
    <property type="entry name" value="Na/solute_symporter"/>
</dbReference>
<comment type="catalytic activity">
    <reaction evidence="12">
        <text>iodide(out) + 2 Na(+)(out) = iodide(in) + 2 Na(+)(in)</text>
        <dbReference type="Rhea" id="RHEA:71207"/>
        <dbReference type="ChEBI" id="CHEBI:16382"/>
        <dbReference type="ChEBI" id="CHEBI:29101"/>
    </reaction>
</comment>
<keyword evidence="10" id="KW-0325">Glycoprotein</keyword>
<feature type="transmembrane region" description="Helical" evidence="14">
    <location>
        <begin position="223"/>
        <end position="243"/>
    </location>
</feature>
<dbReference type="GO" id="GO:0015293">
    <property type="term" value="F:symporter activity"/>
    <property type="evidence" value="ECO:0007669"/>
    <property type="project" value="TreeGrafter"/>
</dbReference>
<evidence type="ECO:0000313" key="16">
    <source>
        <dbReference type="Proteomes" id="UP000290365"/>
    </source>
</evidence>
<evidence type="ECO:0000256" key="12">
    <source>
        <dbReference type="ARBA" id="ARBA00036099"/>
    </source>
</evidence>
<proteinExistence type="inferred from homology"/>